<reference evidence="2" key="2">
    <citation type="submission" date="2025-08" db="UniProtKB">
        <authorList>
            <consortium name="RefSeq"/>
        </authorList>
    </citation>
    <scope>IDENTIFICATION</scope>
    <source>
        <tissue evidence="2">Leaf</tissue>
    </source>
</reference>
<evidence type="ECO:0000313" key="1">
    <source>
        <dbReference type="Proteomes" id="UP000790787"/>
    </source>
</evidence>
<accession>A0AC58SFK6</accession>
<name>A0AC58SFK6_TOBAC</name>
<sequence>MNSVFQKFLRKYVLVLFDDILIYSSNMDDHFLHLKYVFEEMKKHQLFAKQSKYFFGVQKIEYLGHFITAKRVSTDPQKVEAMKEWPLPTNVKNLRGFLGLASYCRRFIRGFGTISKPLTDLFKKDNFKWSPASPEAFE</sequence>
<organism evidence="1 2">
    <name type="scientific">Nicotiana tabacum</name>
    <name type="common">Common tobacco</name>
    <dbReference type="NCBI Taxonomy" id="4097"/>
    <lineage>
        <taxon>Eukaryota</taxon>
        <taxon>Viridiplantae</taxon>
        <taxon>Streptophyta</taxon>
        <taxon>Embryophyta</taxon>
        <taxon>Tracheophyta</taxon>
        <taxon>Spermatophyta</taxon>
        <taxon>Magnoliopsida</taxon>
        <taxon>eudicotyledons</taxon>
        <taxon>Gunneridae</taxon>
        <taxon>Pentapetalae</taxon>
        <taxon>asterids</taxon>
        <taxon>lamiids</taxon>
        <taxon>Solanales</taxon>
        <taxon>Solanaceae</taxon>
        <taxon>Nicotianoideae</taxon>
        <taxon>Nicotianeae</taxon>
        <taxon>Nicotiana</taxon>
    </lineage>
</organism>
<dbReference type="Proteomes" id="UP000790787">
    <property type="component" value="Chromosome 2"/>
</dbReference>
<protein>
    <submittedName>
        <fullName evidence="2">Mitochondrial protein AtMg00860</fullName>
    </submittedName>
</protein>
<gene>
    <name evidence="2" type="primary">LOC142167781</name>
</gene>
<dbReference type="RefSeq" id="XP_075083758.1">
    <property type="nucleotide sequence ID" value="XM_075227657.1"/>
</dbReference>
<evidence type="ECO:0000313" key="2">
    <source>
        <dbReference type="RefSeq" id="XP_075083758.1"/>
    </source>
</evidence>
<reference evidence="1" key="1">
    <citation type="journal article" date="2014" name="Nat. Commun.">
        <title>The tobacco genome sequence and its comparison with those of tomato and potato.</title>
        <authorList>
            <person name="Sierro N."/>
            <person name="Battey J.N."/>
            <person name="Ouadi S."/>
            <person name="Bakaher N."/>
            <person name="Bovet L."/>
            <person name="Willig A."/>
            <person name="Goepfert S."/>
            <person name="Peitsch M.C."/>
            <person name="Ivanov N.V."/>
        </authorList>
    </citation>
    <scope>NUCLEOTIDE SEQUENCE [LARGE SCALE GENOMIC DNA]</scope>
</reference>
<keyword evidence="1" id="KW-1185">Reference proteome</keyword>
<proteinExistence type="predicted"/>